<dbReference type="EMBL" id="MEZN01000044">
    <property type="protein sequence ID" value="OGD55414.1"/>
    <property type="molecule type" value="Genomic_DNA"/>
</dbReference>
<dbReference type="STRING" id="1797460.A3E73_01205"/>
<evidence type="ECO:0000313" key="1">
    <source>
        <dbReference type="EMBL" id="OGD55414.1"/>
    </source>
</evidence>
<dbReference type="AlphaFoldDB" id="A0A1F5DK28"/>
<name>A0A1F5DK28_9BACT</name>
<accession>A0A1F5DK28</accession>
<reference evidence="1 2" key="1">
    <citation type="journal article" date="2016" name="Nat. Commun.">
        <title>Thousands of microbial genomes shed light on interconnected biogeochemical processes in an aquifer system.</title>
        <authorList>
            <person name="Anantharaman K."/>
            <person name="Brown C.T."/>
            <person name="Hug L.A."/>
            <person name="Sharon I."/>
            <person name="Castelle C.J."/>
            <person name="Probst A.J."/>
            <person name="Thomas B.C."/>
            <person name="Singh A."/>
            <person name="Wilkins M.J."/>
            <person name="Karaoz U."/>
            <person name="Brodie E.L."/>
            <person name="Williams K.H."/>
            <person name="Hubbard S.S."/>
            <person name="Banfield J.F."/>
        </authorList>
    </citation>
    <scope>NUCLEOTIDE SEQUENCE [LARGE SCALE GENOMIC DNA]</scope>
</reference>
<proteinExistence type="predicted"/>
<evidence type="ECO:0008006" key="3">
    <source>
        <dbReference type="Google" id="ProtNLM"/>
    </source>
</evidence>
<gene>
    <name evidence="1" type="ORF">A3E73_01205</name>
</gene>
<dbReference type="Proteomes" id="UP000176791">
    <property type="component" value="Unassembled WGS sequence"/>
</dbReference>
<evidence type="ECO:0000313" key="2">
    <source>
        <dbReference type="Proteomes" id="UP000176791"/>
    </source>
</evidence>
<comment type="caution">
    <text evidence="1">The sequence shown here is derived from an EMBL/GenBank/DDBJ whole genome shotgun (WGS) entry which is preliminary data.</text>
</comment>
<organism evidence="1 2">
    <name type="scientific">Candidatus Beckwithbacteria bacterium RIFCSPHIGHO2_12_FULL_47_17</name>
    <dbReference type="NCBI Taxonomy" id="1797460"/>
    <lineage>
        <taxon>Bacteria</taxon>
        <taxon>Candidatus Beckwithiibacteriota</taxon>
    </lineage>
</organism>
<protein>
    <recommendedName>
        <fullName evidence="3">Methyltransferase type 11 domain-containing protein</fullName>
    </recommendedName>
</protein>
<sequence length="213" mass="23382">MSEKSDTGFEKSQFFRDSLSTVLTEAGLDLSTLVSNGCLCCDVGAGSEITALLPLKPKIFIASEPETDHWESEAIDKELKELQKKRGFELVRDEPEVVLQSLARKKIKLGLIVWLRVHPLKIKTDEFINFVEKTKPLLIKGGAVVISVGYSGFNKPALPGEVDSDKVEGGEAIFRAGSSIERLGFKINYSFATVEESQSAGGVFLIANHRYST</sequence>